<reference evidence="1 2" key="1">
    <citation type="submission" date="2016-11" db="EMBL/GenBank/DDBJ databases">
        <authorList>
            <person name="Jaros S."/>
            <person name="Januszkiewicz K."/>
            <person name="Wedrychowicz H."/>
        </authorList>
    </citation>
    <scope>NUCLEOTIDE SEQUENCE [LARGE SCALE GENOMIC DNA]</scope>
    <source>
        <strain evidence="1 2">LMG 26898</strain>
    </source>
</reference>
<protein>
    <submittedName>
        <fullName evidence="1">Uncharacterized protein</fullName>
    </submittedName>
</protein>
<name>A0A1M7PK08_9PSED</name>
<sequence>MDGNSLESLLAWMRLAQNNVMQGWGAIAILSRKQVNDLLAQHCIARLTENAWLPSVDGSVDTIAGKQRDAIHGFVLDAPRLSFENADLDTDHATLSCTVLGGTWMTLTLNSGNWQVRTIKEANPLLGPRLLLDVNLNKAPGQVDVDGRVMLDLQHSDEFRLTQAGTEDEQRLIGDIFKKAFTDLPQAQRVFVLGRLEAQEGEATGLMRPQAFILRAQAAPGASHSAADDGAILVCISMQGQAVGSTIPPGYPYFIPDDAGKNYSATVLFDGQVMPKGLLMHIANSFDDPEFSFQYDAAGAISQARLTSGKLTVPPLTFEETDPETGEIIFITVHEMELRADPGQPVEFNVAAQKVTISWAVRSPVTVSYKTDEITVPFPFELGLALEATYELSGLEWHRTAYKVEKSYFDVVPGSDQKSGWSELIKLLIEIIIRAVTVTYQTMLLENVSRSLDPVLEETLPARQGTERFLGKNIKLGLDQIIESDSLHFPRDVAVFGRIHPALDHFVVSPLQPVIAAGSSQPFSVTPDVQGLVWSLESLHGSAEGIGSINKSSGLYQAPTVGSITGTGVRVRVVATHSATGHVSAALVTVVANKLSVGPVIQLCDANGTVELAAQTLSAEPLQWSVRPTVPGQGGTLRPSTLPDGDHTYVASPPVAGTTYVLDEVNITNALGSRSAWVLVVNHRPGLTVKPLANPDVSAGRIQLQALINGVVLEADWTLPLEGTGSIDADGLYTEPEVAQAPFVLVFATFTDPILDKLEGHIILPLPLRQYPQELALMAAPASRRYLSSPDTPAAAASAPVAFAGNSLESIVTWMKNPGNNVMWGWGAIAALARGKLNTLLLQEYIHRFSSDTYLPPISGEVQTVENTWKEVLDHFILDAPRLAFINDDLGRSHATLTCAMLGGTQLTQYKDVDIWEVEKLICIDPLQGPRLILDLSLDEVPGIVEGDGRVRLDLKHSDNFILTFAHTERERKLGGDFFKDLFNTLPDQQRIWTLGVIQKGSDQLLRAQSFKLRTQADPQASRDTRAVSHGDGAMLVFIRLEGSQEGGDVPAEYRYLIPDDAAKHYSATVLFEGAQLRKALPLIETLVAAVSRLITGAQFTYTQDATGRVTEAVAKQGNIDIAESFKEMHRQWVDDTWVTPHVWRTGARFDVKGLTPMSMKLEGDSSVKLTWKAEAIEGAIVNLEGSTFPQFSAVKSTTVDVTCTYEFLDENNDLVIKPSLNVTFTHGGLDIEDQLPTPSLGIGALIGFITTAIPSWDQDRVAPRLEALLQQKLSASISVSSFVRESISLNFSQAIVTEALRAPRDIAAFGAVNPVMTHFAISPLEHVMGVDTSFTFATDPPGIKVAWSIEDLHGDSEDFGAISGAGKYYAPEAGAFAEAFTRVRVTATTSDHRSSALVTVLANPLTVNPLIQVCDGGKSVELAGGGLGGTDLVWSIKNPVEGKSGELQPSSLPDSDQTYTARAIENSPETYVLDEIEVAGAQASASAWVLVRLKDPALSIRIVGSATSSGQLQLQAEFNNKPQTVAWSIALNGPGAIDGNGLYTAEAQTEQRFVLIFAAVVHPLLGTMEGHIILPLPLNASPPTRQIEGNGSH</sequence>
<dbReference type="EMBL" id="FRDA01000011">
    <property type="protein sequence ID" value="SHN17479.1"/>
    <property type="molecule type" value="Genomic_DNA"/>
</dbReference>
<organism evidence="1 2">
    <name type="scientific">Pseudomonas asturiensis</name>
    <dbReference type="NCBI Taxonomy" id="1190415"/>
    <lineage>
        <taxon>Bacteria</taxon>
        <taxon>Pseudomonadati</taxon>
        <taxon>Pseudomonadota</taxon>
        <taxon>Gammaproteobacteria</taxon>
        <taxon>Pseudomonadales</taxon>
        <taxon>Pseudomonadaceae</taxon>
        <taxon>Pseudomonas</taxon>
    </lineage>
</organism>
<gene>
    <name evidence="1" type="ORF">SAMN05216593_11187</name>
</gene>
<accession>A0A1M7PK08</accession>
<dbReference type="STRING" id="1190415.SAMN05216593_11187"/>
<proteinExistence type="predicted"/>
<evidence type="ECO:0000313" key="1">
    <source>
        <dbReference type="EMBL" id="SHN17479.1"/>
    </source>
</evidence>
<evidence type="ECO:0000313" key="2">
    <source>
        <dbReference type="Proteomes" id="UP000183983"/>
    </source>
</evidence>
<dbReference type="Proteomes" id="UP000183983">
    <property type="component" value="Unassembled WGS sequence"/>
</dbReference>